<evidence type="ECO:0000256" key="1">
    <source>
        <dbReference type="ARBA" id="ARBA00023015"/>
    </source>
</evidence>
<dbReference type="Pfam" id="PF12833">
    <property type="entry name" value="HTH_18"/>
    <property type="match status" value="1"/>
</dbReference>
<dbReference type="SUPFAM" id="SSF46689">
    <property type="entry name" value="Homeodomain-like"/>
    <property type="match status" value="1"/>
</dbReference>
<keyword evidence="1" id="KW-0805">Transcription regulation</keyword>
<keyword evidence="6" id="KW-1185">Reference proteome</keyword>
<dbReference type="PRINTS" id="PR00032">
    <property type="entry name" value="HTHARAC"/>
</dbReference>
<comment type="caution">
    <text evidence="5">The sequence shown here is derived from an EMBL/GenBank/DDBJ whole genome shotgun (WGS) entry which is preliminary data.</text>
</comment>
<evidence type="ECO:0000313" key="5">
    <source>
        <dbReference type="EMBL" id="OKS85891.1"/>
    </source>
</evidence>
<accession>A0A1Q5ZVV0</accession>
<dbReference type="InterPro" id="IPR009057">
    <property type="entry name" value="Homeodomain-like_sf"/>
</dbReference>
<dbReference type="AlphaFoldDB" id="A0A1Q5ZVV0"/>
<dbReference type="PANTHER" id="PTHR43280">
    <property type="entry name" value="ARAC-FAMILY TRANSCRIPTIONAL REGULATOR"/>
    <property type="match status" value="1"/>
</dbReference>
<dbReference type="SMART" id="SM00342">
    <property type="entry name" value="HTH_ARAC"/>
    <property type="match status" value="1"/>
</dbReference>
<keyword evidence="2" id="KW-0238">DNA-binding</keyword>
<dbReference type="InterPro" id="IPR018060">
    <property type="entry name" value="HTH_AraC"/>
</dbReference>
<dbReference type="Gene3D" id="1.10.10.60">
    <property type="entry name" value="Homeodomain-like"/>
    <property type="match status" value="1"/>
</dbReference>
<dbReference type="GO" id="GO:0043565">
    <property type="term" value="F:sequence-specific DNA binding"/>
    <property type="evidence" value="ECO:0007669"/>
    <property type="project" value="InterPro"/>
</dbReference>
<dbReference type="STRING" id="1302689.RG47T_1337"/>
<evidence type="ECO:0000259" key="4">
    <source>
        <dbReference type="PROSITE" id="PS01124"/>
    </source>
</evidence>
<evidence type="ECO:0000313" key="6">
    <source>
        <dbReference type="Proteomes" id="UP000186720"/>
    </source>
</evidence>
<protein>
    <recommendedName>
        <fullName evidence="4">HTH araC/xylS-type domain-containing protein</fullName>
    </recommendedName>
</protein>
<feature type="domain" description="HTH araC/xylS-type" evidence="4">
    <location>
        <begin position="205"/>
        <end position="305"/>
    </location>
</feature>
<evidence type="ECO:0000256" key="3">
    <source>
        <dbReference type="ARBA" id="ARBA00023163"/>
    </source>
</evidence>
<sequence length="309" mass="36273">MLGKLPDDCRYKISFALEAELTLLKAGRVIRQSCKEFLAYMEIYEFVLKTELEFSFEVEETAAFLFFLIGKGIRFYLPDSTPVIVVEESTGYATFNTPGKYIGKLPKGTTHAVYIHPRTAWLWRQIEQYAGLEDFLEWMESGTEQFGHMPRVKVRETMLCTLLEELALLDARKVGDMEIAKMTITKELLKQYYEMVQKKLTSTVYRIWYFIKKNYTNHRLTNIRKLINRYAVSLKTLEREYFHEFEITPANDVKRLRMRKSHSLLLETVMSIREVALFVGYSNTSSFGKAFKKHFGYTPTELRDKKRGT</sequence>
<dbReference type="PROSITE" id="PS01124">
    <property type="entry name" value="HTH_ARAC_FAMILY_2"/>
    <property type="match status" value="1"/>
</dbReference>
<reference evidence="5 6" key="1">
    <citation type="submission" date="2016-11" db="EMBL/GenBank/DDBJ databases">
        <title>Whole Genome Sequencing of Mucilaginibacter polytrichastri RG4-7(T) isolated from the moss sample.</title>
        <authorList>
            <person name="Li Y."/>
        </authorList>
    </citation>
    <scope>NUCLEOTIDE SEQUENCE [LARGE SCALE GENOMIC DNA]</scope>
    <source>
        <strain evidence="5 6">RG4-7</strain>
    </source>
</reference>
<dbReference type="GO" id="GO:0003700">
    <property type="term" value="F:DNA-binding transcription factor activity"/>
    <property type="evidence" value="ECO:0007669"/>
    <property type="project" value="InterPro"/>
</dbReference>
<organism evidence="5 6">
    <name type="scientific">Mucilaginibacter polytrichastri</name>
    <dbReference type="NCBI Taxonomy" id="1302689"/>
    <lineage>
        <taxon>Bacteria</taxon>
        <taxon>Pseudomonadati</taxon>
        <taxon>Bacteroidota</taxon>
        <taxon>Sphingobacteriia</taxon>
        <taxon>Sphingobacteriales</taxon>
        <taxon>Sphingobacteriaceae</taxon>
        <taxon>Mucilaginibacter</taxon>
    </lineage>
</organism>
<name>A0A1Q5ZVV0_9SPHI</name>
<dbReference type="InterPro" id="IPR020449">
    <property type="entry name" value="Tscrpt_reg_AraC-type_HTH"/>
</dbReference>
<proteinExistence type="predicted"/>
<keyword evidence="3" id="KW-0804">Transcription</keyword>
<dbReference type="EMBL" id="MPPL01000001">
    <property type="protein sequence ID" value="OKS85891.1"/>
    <property type="molecule type" value="Genomic_DNA"/>
</dbReference>
<gene>
    <name evidence="5" type="ORF">RG47T_1337</name>
</gene>
<dbReference type="Proteomes" id="UP000186720">
    <property type="component" value="Unassembled WGS sequence"/>
</dbReference>
<evidence type="ECO:0000256" key="2">
    <source>
        <dbReference type="ARBA" id="ARBA00023125"/>
    </source>
</evidence>
<dbReference type="PANTHER" id="PTHR43280:SF2">
    <property type="entry name" value="HTH-TYPE TRANSCRIPTIONAL REGULATOR EXSA"/>
    <property type="match status" value="1"/>
</dbReference>